<dbReference type="EMBL" id="OV725079">
    <property type="protein sequence ID" value="CAH1397321.1"/>
    <property type="molecule type" value="Genomic_DNA"/>
</dbReference>
<evidence type="ECO:0000259" key="1">
    <source>
        <dbReference type="PROSITE" id="PS50835"/>
    </source>
</evidence>
<evidence type="ECO:0000313" key="2">
    <source>
        <dbReference type="EMBL" id="CAH1397321.1"/>
    </source>
</evidence>
<accession>A0A9P0H8F2</accession>
<name>A0A9P0H8F2_NEZVI</name>
<dbReference type="InterPro" id="IPR036179">
    <property type="entry name" value="Ig-like_dom_sf"/>
</dbReference>
<keyword evidence="3" id="KW-1185">Reference proteome</keyword>
<dbReference type="SUPFAM" id="SSF48726">
    <property type="entry name" value="Immunoglobulin"/>
    <property type="match status" value="1"/>
</dbReference>
<dbReference type="Gene3D" id="2.60.40.10">
    <property type="entry name" value="Immunoglobulins"/>
    <property type="match status" value="1"/>
</dbReference>
<protein>
    <recommendedName>
        <fullName evidence="1">Ig-like domain-containing protein</fullName>
    </recommendedName>
</protein>
<dbReference type="OrthoDB" id="10031887at2759"/>
<dbReference type="InterPro" id="IPR007110">
    <property type="entry name" value="Ig-like_dom"/>
</dbReference>
<dbReference type="PANTHER" id="PTHR23279:SF45">
    <property type="entry name" value="DEFECTIVE PROBOSCIS EXTENSION RESPONSE 12, ISOFORM C"/>
    <property type="match status" value="1"/>
</dbReference>
<dbReference type="InterPro" id="IPR013783">
    <property type="entry name" value="Ig-like_fold"/>
</dbReference>
<reference evidence="2" key="1">
    <citation type="submission" date="2022-01" db="EMBL/GenBank/DDBJ databases">
        <authorList>
            <person name="King R."/>
        </authorList>
    </citation>
    <scope>NUCLEOTIDE SEQUENCE</scope>
</reference>
<sequence length="178" mass="20088">MTPTFKRSSHFFFPFLSVTRPSFSSFILSLLLPQAPLIFSLEKGLIPSLLSRASPTPPQYVLWYHNSKMINYDTTRGGVQVRTEQGQKTESHLTIHEAKDSDSGNYTCSASNTQPAYIHVFVSDGVEMYRRDIIVKVNTLLEHSRPPAYSMALFTLRKALGSIWFPRPILGFPSMSAK</sequence>
<proteinExistence type="predicted"/>
<dbReference type="Proteomes" id="UP001152798">
    <property type="component" value="Chromosome 3"/>
</dbReference>
<organism evidence="2 3">
    <name type="scientific">Nezara viridula</name>
    <name type="common">Southern green stink bug</name>
    <name type="synonym">Cimex viridulus</name>
    <dbReference type="NCBI Taxonomy" id="85310"/>
    <lineage>
        <taxon>Eukaryota</taxon>
        <taxon>Metazoa</taxon>
        <taxon>Ecdysozoa</taxon>
        <taxon>Arthropoda</taxon>
        <taxon>Hexapoda</taxon>
        <taxon>Insecta</taxon>
        <taxon>Pterygota</taxon>
        <taxon>Neoptera</taxon>
        <taxon>Paraneoptera</taxon>
        <taxon>Hemiptera</taxon>
        <taxon>Heteroptera</taxon>
        <taxon>Panheteroptera</taxon>
        <taxon>Pentatomomorpha</taxon>
        <taxon>Pentatomoidea</taxon>
        <taxon>Pentatomidae</taxon>
        <taxon>Pentatominae</taxon>
        <taxon>Nezara</taxon>
    </lineage>
</organism>
<evidence type="ECO:0000313" key="3">
    <source>
        <dbReference type="Proteomes" id="UP001152798"/>
    </source>
</evidence>
<dbReference type="AlphaFoldDB" id="A0A9P0H8F2"/>
<dbReference type="GO" id="GO:0032589">
    <property type="term" value="C:neuron projection membrane"/>
    <property type="evidence" value="ECO:0007669"/>
    <property type="project" value="TreeGrafter"/>
</dbReference>
<dbReference type="Pfam" id="PF13927">
    <property type="entry name" value="Ig_3"/>
    <property type="match status" value="1"/>
</dbReference>
<dbReference type="PANTHER" id="PTHR23279">
    <property type="entry name" value="DEFECTIVE PROBOSCIS EXTENSION RESPONSE DPR -RELATED"/>
    <property type="match status" value="1"/>
</dbReference>
<feature type="domain" description="Ig-like" evidence="1">
    <location>
        <begin position="33"/>
        <end position="119"/>
    </location>
</feature>
<gene>
    <name evidence="2" type="ORF">NEZAVI_LOCUS7168</name>
</gene>
<dbReference type="PROSITE" id="PS50835">
    <property type="entry name" value="IG_LIKE"/>
    <property type="match status" value="1"/>
</dbReference>
<dbReference type="CDD" id="cd00096">
    <property type="entry name" value="Ig"/>
    <property type="match status" value="1"/>
</dbReference>
<dbReference type="InterPro" id="IPR037448">
    <property type="entry name" value="Zig-8"/>
</dbReference>
<dbReference type="GO" id="GO:0050808">
    <property type="term" value="P:synapse organization"/>
    <property type="evidence" value="ECO:0007669"/>
    <property type="project" value="TreeGrafter"/>
</dbReference>